<dbReference type="EMBL" id="JACVVK020000026">
    <property type="protein sequence ID" value="KAK7502366.1"/>
    <property type="molecule type" value="Genomic_DNA"/>
</dbReference>
<evidence type="ECO:0000256" key="1">
    <source>
        <dbReference type="SAM" id="MobiDB-lite"/>
    </source>
</evidence>
<feature type="compositionally biased region" description="Low complexity" evidence="1">
    <location>
        <begin position="12"/>
        <end position="22"/>
    </location>
</feature>
<name>A0ABD0LTG9_9CAEN</name>
<sequence length="166" mass="18527">MASNDKDHSSCEEVSSSTLQSSGLTTLRDEADFKRFLHAEVDHRTQFAQTVVEYMNKRKDDGESVPDLIQRLKDADGILHSLLETYLKQLTIVERRDKDAQTKRNVDSGIGASTEDTRRNGVRISHTDAAAFSDLPRHSTSSTYRADLSALPPRTATENSDNDSDK</sequence>
<reference evidence="2 3" key="1">
    <citation type="journal article" date="2023" name="Sci. Data">
        <title>Genome assembly of the Korean intertidal mud-creeper Batillaria attramentaria.</title>
        <authorList>
            <person name="Patra A.K."/>
            <person name="Ho P.T."/>
            <person name="Jun S."/>
            <person name="Lee S.J."/>
            <person name="Kim Y."/>
            <person name="Won Y.J."/>
        </authorList>
    </citation>
    <scope>NUCLEOTIDE SEQUENCE [LARGE SCALE GENOMIC DNA]</scope>
    <source>
        <strain evidence="2">Wonlab-2016</strain>
    </source>
</reference>
<proteinExistence type="predicted"/>
<feature type="region of interest" description="Disordered" evidence="1">
    <location>
        <begin position="95"/>
        <end position="166"/>
    </location>
</feature>
<gene>
    <name evidence="2" type="ORF">BaRGS_00006319</name>
</gene>
<evidence type="ECO:0000313" key="3">
    <source>
        <dbReference type="Proteomes" id="UP001519460"/>
    </source>
</evidence>
<accession>A0ABD0LTG9</accession>
<dbReference type="Proteomes" id="UP001519460">
    <property type="component" value="Unassembled WGS sequence"/>
</dbReference>
<feature type="compositionally biased region" description="Basic and acidic residues" evidence="1">
    <location>
        <begin position="95"/>
        <end position="106"/>
    </location>
</feature>
<protein>
    <submittedName>
        <fullName evidence="2">Uncharacterized protein</fullName>
    </submittedName>
</protein>
<dbReference type="AlphaFoldDB" id="A0ABD0LTG9"/>
<comment type="caution">
    <text evidence="2">The sequence shown here is derived from an EMBL/GenBank/DDBJ whole genome shotgun (WGS) entry which is preliminary data.</text>
</comment>
<evidence type="ECO:0000313" key="2">
    <source>
        <dbReference type="EMBL" id="KAK7502366.1"/>
    </source>
</evidence>
<feature type="region of interest" description="Disordered" evidence="1">
    <location>
        <begin position="1"/>
        <end position="22"/>
    </location>
</feature>
<feature type="compositionally biased region" description="Basic and acidic residues" evidence="1">
    <location>
        <begin position="1"/>
        <end position="11"/>
    </location>
</feature>
<organism evidence="2 3">
    <name type="scientific">Batillaria attramentaria</name>
    <dbReference type="NCBI Taxonomy" id="370345"/>
    <lineage>
        <taxon>Eukaryota</taxon>
        <taxon>Metazoa</taxon>
        <taxon>Spiralia</taxon>
        <taxon>Lophotrochozoa</taxon>
        <taxon>Mollusca</taxon>
        <taxon>Gastropoda</taxon>
        <taxon>Caenogastropoda</taxon>
        <taxon>Sorbeoconcha</taxon>
        <taxon>Cerithioidea</taxon>
        <taxon>Batillariidae</taxon>
        <taxon>Batillaria</taxon>
    </lineage>
</organism>
<keyword evidence="3" id="KW-1185">Reference proteome</keyword>